<dbReference type="Proteomes" id="UP000828390">
    <property type="component" value="Unassembled WGS sequence"/>
</dbReference>
<sequence>MVEWPKSQMFYSRTPGVSGSSPAEANFLRLLLYCNFFYNNFLSFNDITTFNHNFYDYFFYNFYNDYYHYFFNYYTYFFYYCYCC</sequence>
<name>A0A9D4RFP4_DREPO</name>
<evidence type="ECO:0000313" key="1">
    <source>
        <dbReference type="EMBL" id="KAH3864932.1"/>
    </source>
</evidence>
<organism evidence="1 2">
    <name type="scientific">Dreissena polymorpha</name>
    <name type="common">Zebra mussel</name>
    <name type="synonym">Mytilus polymorpha</name>
    <dbReference type="NCBI Taxonomy" id="45954"/>
    <lineage>
        <taxon>Eukaryota</taxon>
        <taxon>Metazoa</taxon>
        <taxon>Spiralia</taxon>
        <taxon>Lophotrochozoa</taxon>
        <taxon>Mollusca</taxon>
        <taxon>Bivalvia</taxon>
        <taxon>Autobranchia</taxon>
        <taxon>Heteroconchia</taxon>
        <taxon>Euheterodonta</taxon>
        <taxon>Imparidentia</taxon>
        <taxon>Neoheterodontei</taxon>
        <taxon>Myida</taxon>
        <taxon>Dreissenoidea</taxon>
        <taxon>Dreissenidae</taxon>
        <taxon>Dreissena</taxon>
    </lineage>
</organism>
<keyword evidence="2" id="KW-1185">Reference proteome</keyword>
<comment type="caution">
    <text evidence="1">The sequence shown here is derived from an EMBL/GenBank/DDBJ whole genome shotgun (WGS) entry which is preliminary data.</text>
</comment>
<evidence type="ECO:0000313" key="2">
    <source>
        <dbReference type="Proteomes" id="UP000828390"/>
    </source>
</evidence>
<gene>
    <name evidence="1" type="ORF">DPMN_027965</name>
</gene>
<reference evidence="1" key="1">
    <citation type="journal article" date="2019" name="bioRxiv">
        <title>The Genome of the Zebra Mussel, Dreissena polymorpha: A Resource for Invasive Species Research.</title>
        <authorList>
            <person name="McCartney M.A."/>
            <person name="Auch B."/>
            <person name="Kono T."/>
            <person name="Mallez S."/>
            <person name="Zhang Y."/>
            <person name="Obille A."/>
            <person name="Becker A."/>
            <person name="Abrahante J.E."/>
            <person name="Garbe J."/>
            <person name="Badalamenti J.P."/>
            <person name="Herman A."/>
            <person name="Mangelson H."/>
            <person name="Liachko I."/>
            <person name="Sullivan S."/>
            <person name="Sone E.D."/>
            <person name="Koren S."/>
            <person name="Silverstein K.A.T."/>
            <person name="Beckman K.B."/>
            <person name="Gohl D.M."/>
        </authorList>
    </citation>
    <scope>NUCLEOTIDE SEQUENCE</scope>
    <source>
        <strain evidence="1">Duluth1</strain>
        <tissue evidence="1">Whole animal</tissue>
    </source>
</reference>
<proteinExistence type="predicted"/>
<protein>
    <submittedName>
        <fullName evidence="1">Uncharacterized protein</fullName>
    </submittedName>
</protein>
<accession>A0A9D4RFP4</accession>
<dbReference type="EMBL" id="JAIWYP010000002">
    <property type="protein sequence ID" value="KAH3864932.1"/>
    <property type="molecule type" value="Genomic_DNA"/>
</dbReference>
<reference evidence="1" key="2">
    <citation type="submission" date="2020-11" db="EMBL/GenBank/DDBJ databases">
        <authorList>
            <person name="McCartney M.A."/>
            <person name="Auch B."/>
            <person name="Kono T."/>
            <person name="Mallez S."/>
            <person name="Becker A."/>
            <person name="Gohl D.M."/>
            <person name="Silverstein K.A.T."/>
            <person name="Koren S."/>
            <person name="Bechman K.B."/>
            <person name="Herman A."/>
            <person name="Abrahante J.E."/>
            <person name="Garbe J."/>
        </authorList>
    </citation>
    <scope>NUCLEOTIDE SEQUENCE</scope>
    <source>
        <strain evidence="1">Duluth1</strain>
        <tissue evidence="1">Whole animal</tissue>
    </source>
</reference>
<dbReference type="AlphaFoldDB" id="A0A9D4RFP4"/>